<organism evidence="10 11">
    <name type="scientific">Zizania palustris</name>
    <name type="common">Northern wild rice</name>
    <dbReference type="NCBI Taxonomy" id="103762"/>
    <lineage>
        <taxon>Eukaryota</taxon>
        <taxon>Viridiplantae</taxon>
        <taxon>Streptophyta</taxon>
        <taxon>Embryophyta</taxon>
        <taxon>Tracheophyta</taxon>
        <taxon>Spermatophyta</taxon>
        <taxon>Magnoliopsida</taxon>
        <taxon>Liliopsida</taxon>
        <taxon>Poales</taxon>
        <taxon>Poaceae</taxon>
        <taxon>BOP clade</taxon>
        <taxon>Oryzoideae</taxon>
        <taxon>Oryzeae</taxon>
        <taxon>Zizaniinae</taxon>
        <taxon>Zizania</taxon>
    </lineage>
</organism>
<protein>
    <submittedName>
        <fullName evidence="10">Uncharacterized protein</fullName>
    </submittedName>
</protein>
<dbReference type="PANTHER" id="PTHR12263:SF0">
    <property type="entry name" value="V-TYPE PROTON ATPASE SUBUNIT"/>
    <property type="match status" value="1"/>
</dbReference>
<reference evidence="10" key="1">
    <citation type="journal article" date="2021" name="bioRxiv">
        <title>Whole Genome Assembly and Annotation of Northern Wild Rice, Zizania palustris L., Supports a Whole Genome Duplication in the Zizania Genus.</title>
        <authorList>
            <person name="Haas M."/>
            <person name="Kono T."/>
            <person name="Macchietto M."/>
            <person name="Millas R."/>
            <person name="McGilp L."/>
            <person name="Shao M."/>
            <person name="Duquette J."/>
            <person name="Hirsch C.N."/>
            <person name="Kimball J."/>
        </authorList>
    </citation>
    <scope>NUCLEOTIDE SEQUENCE</scope>
    <source>
        <tissue evidence="10">Fresh leaf tissue</tissue>
    </source>
</reference>
<keyword evidence="8 9" id="KW-0472">Membrane</keyword>
<proteinExistence type="inferred from homology"/>
<evidence type="ECO:0000256" key="9">
    <source>
        <dbReference type="SAM" id="Phobius"/>
    </source>
</evidence>
<dbReference type="GO" id="GO:0033179">
    <property type="term" value="C:proton-transporting V-type ATPase, V0 domain"/>
    <property type="evidence" value="ECO:0007669"/>
    <property type="project" value="InterPro"/>
</dbReference>
<dbReference type="InterPro" id="IPR008389">
    <property type="entry name" value="ATPase_V0-cplx_e1/e2_su"/>
</dbReference>
<dbReference type="PANTHER" id="PTHR12263">
    <property type="entry name" value="VACUOLAR ATP SYNTHASE SUBUNIT H"/>
    <property type="match status" value="1"/>
</dbReference>
<dbReference type="Proteomes" id="UP000729402">
    <property type="component" value="Unassembled WGS sequence"/>
</dbReference>
<name>A0A8J5SL96_ZIZPA</name>
<evidence type="ECO:0000256" key="3">
    <source>
        <dbReference type="ARBA" id="ARBA00022448"/>
    </source>
</evidence>
<evidence type="ECO:0000256" key="4">
    <source>
        <dbReference type="ARBA" id="ARBA00022692"/>
    </source>
</evidence>
<feature type="transmembrane region" description="Helical" evidence="9">
    <location>
        <begin position="61"/>
        <end position="84"/>
    </location>
</feature>
<comment type="caution">
    <text evidence="10">The sequence shown here is derived from an EMBL/GenBank/DDBJ whole genome shotgun (WGS) entry which is preliminary data.</text>
</comment>
<evidence type="ECO:0000256" key="1">
    <source>
        <dbReference type="ARBA" id="ARBA00004127"/>
    </source>
</evidence>
<sequence length="132" mass="14513">MTSSISGANQPTTRLRSPLLVPLSLVNLSISPLLVCADRADDIRRAIQGREEEEVRRELRTAAMGFWVTTLIFLLAGVVGSLLSLLCCNRGPSTNLFHLTLVITATVCCWMMWAIVYLAQMKPLINPILSGE</sequence>
<evidence type="ECO:0000256" key="7">
    <source>
        <dbReference type="ARBA" id="ARBA00023065"/>
    </source>
</evidence>
<evidence type="ECO:0000256" key="5">
    <source>
        <dbReference type="ARBA" id="ARBA00022781"/>
    </source>
</evidence>
<feature type="transmembrane region" description="Helical" evidence="9">
    <location>
        <begin position="20"/>
        <end position="40"/>
    </location>
</feature>
<keyword evidence="5" id="KW-0375">Hydrogen ion transport</keyword>
<keyword evidence="3" id="KW-0813">Transport</keyword>
<evidence type="ECO:0000256" key="6">
    <source>
        <dbReference type="ARBA" id="ARBA00022989"/>
    </source>
</evidence>
<comment type="subcellular location">
    <subcellularLocation>
        <location evidence="1">Endomembrane system</location>
        <topology evidence="1">Multi-pass membrane protein</topology>
    </subcellularLocation>
</comment>
<comment type="similarity">
    <text evidence="2">Belongs to the V-ATPase e1/e2 subunit family.</text>
</comment>
<feature type="transmembrane region" description="Helical" evidence="9">
    <location>
        <begin position="96"/>
        <end position="119"/>
    </location>
</feature>
<evidence type="ECO:0000313" key="11">
    <source>
        <dbReference type="Proteomes" id="UP000729402"/>
    </source>
</evidence>
<keyword evidence="6 9" id="KW-1133">Transmembrane helix</keyword>
<dbReference type="OrthoDB" id="1508846at2759"/>
<dbReference type="Pfam" id="PF05493">
    <property type="entry name" value="ATP_synt_H"/>
    <property type="match status" value="1"/>
</dbReference>
<evidence type="ECO:0000256" key="8">
    <source>
        <dbReference type="ARBA" id="ARBA00023136"/>
    </source>
</evidence>
<keyword evidence="7" id="KW-0406">Ion transport</keyword>
<accession>A0A8J5SL96</accession>
<dbReference type="GO" id="GO:0012505">
    <property type="term" value="C:endomembrane system"/>
    <property type="evidence" value="ECO:0007669"/>
    <property type="project" value="UniProtKB-SubCell"/>
</dbReference>
<evidence type="ECO:0000256" key="2">
    <source>
        <dbReference type="ARBA" id="ARBA00008328"/>
    </source>
</evidence>
<keyword evidence="11" id="KW-1185">Reference proteome</keyword>
<evidence type="ECO:0000313" key="10">
    <source>
        <dbReference type="EMBL" id="KAG8066547.1"/>
    </source>
</evidence>
<dbReference type="GO" id="GO:0046961">
    <property type="term" value="F:proton-transporting ATPase activity, rotational mechanism"/>
    <property type="evidence" value="ECO:0007669"/>
    <property type="project" value="InterPro"/>
</dbReference>
<gene>
    <name evidence="10" type="ORF">GUJ93_ZPchr0004g39913</name>
</gene>
<dbReference type="EMBL" id="JAAALK010000285">
    <property type="protein sequence ID" value="KAG8066547.1"/>
    <property type="molecule type" value="Genomic_DNA"/>
</dbReference>
<reference evidence="10" key="2">
    <citation type="submission" date="2021-02" db="EMBL/GenBank/DDBJ databases">
        <authorList>
            <person name="Kimball J.A."/>
            <person name="Haas M.W."/>
            <person name="Macchietto M."/>
            <person name="Kono T."/>
            <person name="Duquette J."/>
            <person name="Shao M."/>
        </authorList>
    </citation>
    <scope>NUCLEOTIDE SEQUENCE</scope>
    <source>
        <tissue evidence="10">Fresh leaf tissue</tissue>
    </source>
</reference>
<keyword evidence="4 9" id="KW-0812">Transmembrane</keyword>
<dbReference type="AlphaFoldDB" id="A0A8J5SL96"/>